<evidence type="ECO:0000313" key="1">
    <source>
        <dbReference type="EMBL" id="KAI6090752.1"/>
    </source>
</evidence>
<evidence type="ECO:0000313" key="2">
    <source>
        <dbReference type="Proteomes" id="UP001497680"/>
    </source>
</evidence>
<organism evidence="1 2">
    <name type="scientific">Hypoxylon rubiginosum</name>
    <dbReference type="NCBI Taxonomy" id="110542"/>
    <lineage>
        <taxon>Eukaryota</taxon>
        <taxon>Fungi</taxon>
        <taxon>Dikarya</taxon>
        <taxon>Ascomycota</taxon>
        <taxon>Pezizomycotina</taxon>
        <taxon>Sordariomycetes</taxon>
        <taxon>Xylariomycetidae</taxon>
        <taxon>Xylariales</taxon>
        <taxon>Hypoxylaceae</taxon>
        <taxon>Hypoxylon</taxon>
    </lineage>
</organism>
<accession>A0ACC0DDB3</accession>
<keyword evidence="2" id="KW-1185">Reference proteome</keyword>
<gene>
    <name evidence="1" type="ORF">F4821DRAFT_274307</name>
</gene>
<comment type="caution">
    <text evidence="1">The sequence shown here is derived from an EMBL/GenBank/DDBJ whole genome shotgun (WGS) entry which is preliminary data.</text>
</comment>
<name>A0ACC0DDB3_9PEZI</name>
<dbReference type="EMBL" id="MU394289">
    <property type="protein sequence ID" value="KAI6090752.1"/>
    <property type="molecule type" value="Genomic_DNA"/>
</dbReference>
<dbReference type="Proteomes" id="UP001497680">
    <property type="component" value="Unassembled WGS sequence"/>
</dbReference>
<proteinExistence type="predicted"/>
<reference evidence="1 2" key="1">
    <citation type="journal article" date="2022" name="New Phytol.">
        <title>Ecological generalism drives hyperdiversity of secondary metabolite gene clusters in xylarialean endophytes.</title>
        <authorList>
            <person name="Franco M.E.E."/>
            <person name="Wisecaver J.H."/>
            <person name="Arnold A.E."/>
            <person name="Ju Y.M."/>
            <person name="Slot J.C."/>
            <person name="Ahrendt S."/>
            <person name="Moore L.P."/>
            <person name="Eastman K.E."/>
            <person name="Scott K."/>
            <person name="Konkel Z."/>
            <person name="Mondo S.J."/>
            <person name="Kuo A."/>
            <person name="Hayes R.D."/>
            <person name="Haridas S."/>
            <person name="Andreopoulos B."/>
            <person name="Riley R."/>
            <person name="LaButti K."/>
            <person name="Pangilinan J."/>
            <person name="Lipzen A."/>
            <person name="Amirebrahimi M."/>
            <person name="Yan J."/>
            <person name="Adam C."/>
            <person name="Keymanesh K."/>
            <person name="Ng V."/>
            <person name="Louie K."/>
            <person name="Northen T."/>
            <person name="Drula E."/>
            <person name="Henrissat B."/>
            <person name="Hsieh H.M."/>
            <person name="Youens-Clark K."/>
            <person name="Lutzoni F."/>
            <person name="Miadlikowska J."/>
            <person name="Eastwood D.C."/>
            <person name="Hamelin R.C."/>
            <person name="Grigoriev I.V."/>
            <person name="U'Ren J.M."/>
        </authorList>
    </citation>
    <scope>NUCLEOTIDE SEQUENCE [LARGE SCALE GENOMIC DNA]</scope>
    <source>
        <strain evidence="1 2">ER1909</strain>
    </source>
</reference>
<protein>
    <submittedName>
        <fullName evidence="1">Uncharacterized protein</fullName>
    </submittedName>
</protein>
<sequence>MDFDRIWITASRFVNSIDNHRRMLCPSEGQLPEPTQEDFHAACKIIDTFENFTDNLGSFCWERDLRIPSEATRGLLYTSLRALEHEDCKVRDTKFVLDIIAKRHDDVILQEGGPYPNDLPYSLLHQVLRCISSLMHSMDQCRSRLREEIHRLSRHGIRHLTILDLPNELLIQIFEQVNTYGSAILWGNSRRIKDVRLTCRRFCEVSSHLLLTHVNVNLRPESLSRLGEISRHPTIRSGVRLVRLRLVSYYSELSTDLRRFAKVWSRSLAKDIRILRAAIAIKDVGRHFQGLLPSDVHPTLAKCNSALAAWERFADSRELLPGSEVFMEVLRTAHREYQRLFDIQARLLEDGGFVQAFASAISQMPHIKSLVIEEDYSYYHAPNPQRQPMYKAIHDPNALCWTYLEPMNTSDANKYGLDLSWSMNLILNILAAIPAAWPSLRYVEISIGRVGDAALLTSSPNTRQRISILSKQLRGVSISFKALQRGFIANTESDFYQLLLEISDTDSLKDIHINLGAINTEESKAFDIGPVLNRHKRPGLTKLGLRGVAIHANELELFTSSLRPIGYLNGCYFPGVNFDLLALHLLSGTWAEVLDLLRAKSDDRASLVVPHGAECDNMSINEYHRVFVRPSWGNPSLAEVYVQRRLLDDPNPLLTN</sequence>